<dbReference type="GO" id="GO:0030313">
    <property type="term" value="C:cell envelope"/>
    <property type="evidence" value="ECO:0007669"/>
    <property type="project" value="UniProtKB-SubCell"/>
</dbReference>
<dbReference type="PANTHER" id="PTHR32347:SF14">
    <property type="entry name" value="EFFLUX SYSTEM COMPONENT YKNX-RELATED"/>
    <property type="match status" value="1"/>
</dbReference>
<dbReference type="Pfam" id="PF25954">
    <property type="entry name" value="Beta-barrel_RND_2"/>
    <property type="match status" value="1"/>
</dbReference>
<organism evidence="7 8">
    <name type="scientific">Actibacterium atlanticum</name>
    <dbReference type="NCBI Taxonomy" id="1461693"/>
    <lineage>
        <taxon>Bacteria</taxon>
        <taxon>Pseudomonadati</taxon>
        <taxon>Pseudomonadota</taxon>
        <taxon>Alphaproteobacteria</taxon>
        <taxon>Rhodobacterales</taxon>
        <taxon>Roseobacteraceae</taxon>
        <taxon>Actibacterium</taxon>
    </lineage>
</organism>
<keyword evidence="8" id="KW-1185">Reference proteome</keyword>
<dbReference type="eggNOG" id="COG0845">
    <property type="taxonomic scope" value="Bacteria"/>
</dbReference>
<dbReference type="PANTHER" id="PTHR32347">
    <property type="entry name" value="EFFLUX SYSTEM COMPONENT YKNX-RELATED"/>
    <property type="match status" value="1"/>
</dbReference>
<dbReference type="RefSeq" id="WP_238323320.1">
    <property type="nucleotide sequence ID" value="NZ_AQQY01000001.1"/>
</dbReference>
<name>A0A058ZNW8_9RHOB</name>
<keyword evidence="4" id="KW-1133">Transmembrane helix</keyword>
<evidence type="ECO:0000259" key="5">
    <source>
        <dbReference type="Pfam" id="PF25954"/>
    </source>
</evidence>
<evidence type="ECO:0000313" key="8">
    <source>
        <dbReference type="Proteomes" id="UP000024836"/>
    </source>
</evidence>
<dbReference type="Pfam" id="PF25973">
    <property type="entry name" value="BSH_CzcB"/>
    <property type="match status" value="1"/>
</dbReference>
<dbReference type="EMBL" id="AQQY01000001">
    <property type="protein sequence ID" value="KCV83233.1"/>
    <property type="molecule type" value="Genomic_DNA"/>
</dbReference>
<evidence type="ECO:0000256" key="3">
    <source>
        <dbReference type="ARBA" id="ARBA00023054"/>
    </source>
</evidence>
<dbReference type="InterPro" id="IPR050465">
    <property type="entry name" value="UPF0194_transport"/>
</dbReference>
<keyword evidence="4" id="KW-0472">Membrane</keyword>
<dbReference type="GO" id="GO:0016020">
    <property type="term" value="C:membrane"/>
    <property type="evidence" value="ECO:0007669"/>
    <property type="project" value="InterPro"/>
</dbReference>
<dbReference type="Gene3D" id="2.40.30.170">
    <property type="match status" value="1"/>
</dbReference>
<evidence type="ECO:0000256" key="2">
    <source>
        <dbReference type="ARBA" id="ARBA00009477"/>
    </source>
</evidence>
<comment type="subcellular location">
    <subcellularLocation>
        <location evidence="1">Cell envelope</location>
    </subcellularLocation>
</comment>
<dbReference type="STRING" id="1461693.ATO10_00690"/>
<evidence type="ECO:0000313" key="7">
    <source>
        <dbReference type="EMBL" id="KCV83233.1"/>
    </source>
</evidence>
<dbReference type="InterPro" id="IPR058792">
    <property type="entry name" value="Beta-barrel_RND_2"/>
</dbReference>
<evidence type="ECO:0000256" key="1">
    <source>
        <dbReference type="ARBA" id="ARBA00004196"/>
    </source>
</evidence>
<sequence>MGRKTDIEETLKLGQHKPAIPVWLKWGAIAALAVAALWFAIGAGGSDGKVDYLTEASKTGDLTVLVSATGTIEPTNLVEISSELSGTVATVEVDYNDTVEVGQVLARLDVTKLQATRDVQEAALIAAEARLEQAQVTLHETADNYTSAEELESRGVTSHLSFIAVRAAYERAAANVQIADADRALAQANLDLIDADLAKAVITSPIRGIILEREVDAGQIVASALSAPTLFTIAEDLASMELRVDIDEADIGLVATGNVATFTVDAYDDDVFPATISQIRFAPEETSGVVTYKAILTIDNTDLRLRPGMTASADITVRELSDVLLVPNAALRYAPPLTPEDGGESGSGLLGLIMPGPPSGAMPDSGAGASVWVLRDDAPVEVPVEVGLSDGSWTQLTGGELSAGDAVITEQTEGK</sequence>
<feature type="domain" description="CusB-like beta-barrel" evidence="5">
    <location>
        <begin position="242"/>
        <end position="315"/>
    </location>
</feature>
<protein>
    <submittedName>
        <fullName evidence="7">HlyD family membrane fusion protein</fullName>
    </submittedName>
</protein>
<comment type="similarity">
    <text evidence="2">Belongs to the membrane fusion protein (MFP) (TC 8.A.1) family.</text>
</comment>
<dbReference type="InterPro" id="IPR058647">
    <property type="entry name" value="BSH_CzcB-like"/>
</dbReference>
<evidence type="ECO:0000256" key="4">
    <source>
        <dbReference type="SAM" id="Phobius"/>
    </source>
</evidence>
<gene>
    <name evidence="7" type="ORF">ATO10_00690</name>
</gene>
<proteinExistence type="inferred from homology"/>
<reference evidence="7 8" key="1">
    <citation type="submission" date="2013-04" db="EMBL/GenBank/DDBJ databases">
        <title>Shimia sp. 22II-S11-Z10 Genome Sequencing.</title>
        <authorList>
            <person name="Lai Q."/>
            <person name="Li G."/>
            <person name="Shao Z."/>
        </authorList>
    </citation>
    <scope>NUCLEOTIDE SEQUENCE [LARGE SCALE GENOMIC DNA]</scope>
    <source>
        <strain evidence="8">22II-S11-Z10</strain>
    </source>
</reference>
<feature type="transmembrane region" description="Helical" evidence="4">
    <location>
        <begin position="20"/>
        <end position="41"/>
    </location>
</feature>
<dbReference type="NCBIfam" id="TIGR01730">
    <property type="entry name" value="RND_mfp"/>
    <property type="match status" value="1"/>
</dbReference>
<feature type="domain" description="CzcB-like barrel-sandwich hybrid" evidence="6">
    <location>
        <begin position="78"/>
        <end position="234"/>
    </location>
</feature>
<accession>A0A058ZNW8</accession>
<dbReference type="PATRIC" id="fig|1461693.3.peg.146"/>
<evidence type="ECO:0000259" key="6">
    <source>
        <dbReference type="Pfam" id="PF25973"/>
    </source>
</evidence>
<keyword evidence="4" id="KW-0812">Transmembrane</keyword>
<comment type="caution">
    <text evidence="7">The sequence shown here is derived from an EMBL/GenBank/DDBJ whole genome shotgun (WGS) entry which is preliminary data.</text>
</comment>
<dbReference type="GO" id="GO:0022857">
    <property type="term" value="F:transmembrane transporter activity"/>
    <property type="evidence" value="ECO:0007669"/>
    <property type="project" value="InterPro"/>
</dbReference>
<keyword evidence="3" id="KW-0175">Coiled coil</keyword>
<dbReference type="InterPro" id="IPR006143">
    <property type="entry name" value="RND_pump_MFP"/>
</dbReference>
<dbReference type="AlphaFoldDB" id="A0A058ZNW8"/>
<dbReference type="SUPFAM" id="SSF111369">
    <property type="entry name" value="HlyD-like secretion proteins"/>
    <property type="match status" value="1"/>
</dbReference>
<dbReference type="Gene3D" id="2.40.50.100">
    <property type="match status" value="2"/>
</dbReference>
<dbReference type="Proteomes" id="UP000024836">
    <property type="component" value="Unassembled WGS sequence"/>
</dbReference>